<dbReference type="Gene3D" id="3.40.50.720">
    <property type="entry name" value="NAD(P)-binding Rossmann-like Domain"/>
    <property type="match status" value="1"/>
</dbReference>
<dbReference type="Pfam" id="PF01370">
    <property type="entry name" value="Epimerase"/>
    <property type="match status" value="1"/>
</dbReference>
<dbReference type="OrthoDB" id="142826at2"/>
<dbReference type="InterPro" id="IPR036291">
    <property type="entry name" value="NAD(P)-bd_dom_sf"/>
</dbReference>
<reference evidence="4" key="1">
    <citation type="journal article" date="2017" name="Appl. Environ. Microbiol.">
        <title>Genomic Analysis of Calderihabitans maritimus KKC1, a Thermophilic, Hydrogenogenic, Carboxydotrophic Bacterium Isolated from Marine Sediment.</title>
        <authorList>
            <person name="Omae K."/>
            <person name="Yoneda Y."/>
            <person name="Fukuyama Y."/>
            <person name="Yoshida T."/>
            <person name="Sako Y."/>
        </authorList>
    </citation>
    <scope>NUCLEOTIDE SEQUENCE [LARGE SCALE GENOMIC DNA]</scope>
    <source>
        <strain evidence="4">KKC1</strain>
    </source>
</reference>
<protein>
    <submittedName>
        <fullName evidence="3">Nucleoside-diphosphate-sugar epimerases</fullName>
    </submittedName>
</protein>
<evidence type="ECO:0000313" key="3">
    <source>
        <dbReference type="EMBL" id="GAW93298.1"/>
    </source>
</evidence>
<dbReference type="Proteomes" id="UP000197032">
    <property type="component" value="Unassembled WGS sequence"/>
</dbReference>
<dbReference type="PANTHER" id="PTHR43000">
    <property type="entry name" value="DTDP-D-GLUCOSE 4,6-DEHYDRATASE-RELATED"/>
    <property type="match status" value="1"/>
</dbReference>
<dbReference type="AlphaFoldDB" id="A0A1Z5HV65"/>
<keyword evidence="4" id="KW-1185">Reference proteome</keyword>
<evidence type="ECO:0000313" key="4">
    <source>
        <dbReference type="Proteomes" id="UP000197032"/>
    </source>
</evidence>
<dbReference type="InterPro" id="IPR001509">
    <property type="entry name" value="Epimerase_deHydtase"/>
</dbReference>
<comment type="similarity">
    <text evidence="1">Belongs to the NAD(P)-dependent epimerase/dehydratase family.</text>
</comment>
<proteinExistence type="inferred from homology"/>
<dbReference type="SUPFAM" id="SSF51735">
    <property type="entry name" value="NAD(P)-binding Rossmann-fold domains"/>
    <property type="match status" value="1"/>
</dbReference>
<name>A0A1Z5HV65_9FIRM</name>
<dbReference type="EMBL" id="BDGJ01000125">
    <property type="protein sequence ID" value="GAW93298.1"/>
    <property type="molecule type" value="Genomic_DNA"/>
</dbReference>
<gene>
    <name evidence="3" type="ORF">KKC1_24350</name>
</gene>
<evidence type="ECO:0000256" key="1">
    <source>
        <dbReference type="ARBA" id="ARBA00007637"/>
    </source>
</evidence>
<evidence type="ECO:0000259" key="2">
    <source>
        <dbReference type="Pfam" id="PF01370"/>
    </source>
</evidence>
<sequence>MRVLVTGGAGFLGTHLCEGLLEKGIEVRAVDNLDSGRKENLEVLRQGVEFYHGSTDDESLLKKAARGVDAVIHTAFPMVLRRQGTLNPAAAAEAIRSLLKVARACLAENALLVYLSSIAVYGNQQYTPIDEAHPTRPVTLYGATKLAEEIYCRMLSDTQGLKMTILRVSDIYGPRNSRVSLPIHFLLQVLKGQPLVVHGDGSQSRTYTYVSDLVKAVLLALERNKAVGEIFNISGDRCISVRELAAQVIRVTGSGVGILVDPGAETDTRRLWIDNRKAREVLGFRPEVNLEEGLRRTYDWLRRNPDYYGS</sequence>
<organism evidence="3 4">
    <name type="scientific">Calderihabitans maritimus</name>
    <dbReference type="NCBI Taxonomy" id="1246530"/>
    <lineage>
        <taxon>Bacteria</taxon>
        <taxon>Bacillati</taxon>
        <taxon>Bacillota</taxon>
        <taxon>Clostridia</taxon>
        <taxon>Neomoorellales</taxon>
        <taxon>Calderihabitantaceae</taxon>
        <taxon>Calderihabitans</taxon>
    </lineage>
</organism>
<accession>A0A1Z5HV65</accession>
<feature type="domain" description="NAD-dependent epimerase/dehydratase" evidence="2">
    <location>
        <begin position="3"/>
        <end position="233"/>
    </location>
</feature>
<dbReference type="RefSeq" id="WP_088554460.1">
    <property type="nucleotide sequence ID" value="NZ_BDGJ01000125.1"/>
</dbReference>
<comment type="caution">
    <text evidence="3">The sequence shown here is derived from an EMBL/GenBank/DDBJ whole genome shotgun (WGS) entry which is preliminary data.</text>
</comment>